<dbReference type="Proteomes" id="UP000799750">
    <property type="component" value="Unassembled WGS sequence"/>
</dbReference>
<dbReference type="SUPFAM" id="SSF75304">
    <property type="entry name" value="Amidase signature (AS) enzymes"/>
    <property type="match status" value="1"/>
</dbReference>
<proteinExistence type="predicted"/>
<dbReference type="AlphaFoldDB" id="A0A6A6R9J6"/>
<evidence type="ECO:0000259" key="2">
    <source>
        <dbReference type="Pfam" id="PF26053"/>
    </source>
</evidence>
<dbReference type="OrthoDB" id="5423360at2759"/>
<organism evidence="3 4">
    <name type="scientific">Lophium mytilinum</name>
    <dbReference type="NCBI Taxonomy" id="390894"/>
    <lineage>
        <taxon>Eukaryota</taxon>
        <taxon>Fungi</taxon>
        <taxon>Dikarya</taxon>
        <taxon>Ascomycota</taxon>
        <taxon>Pezizomycotina</taxon>
        <taxon>Dothideomycetes</taxon>
        <taxon>Pleosporomycetidae</taxon>
        <taxon>Mytilinidiales</taxon>
        <taxon>Mytilinidiaceae</taxon>
        <taxon>Lophium</taxon>
    </lineage>
</organism>
<evidence type="ECO:0000313" key="4">
    <source>
        <dbReference type="Proteomes" id="UP000799750"/>
    </source>
</evidence>
<feature type="domain" description="Scytalone dehydratase-like protein Arp1 N-terminal" evidence="2">
    <location>
        <begin position="55"/>
        <end position="128"/>
    </location>
</feature>
<evidence type="ECO:0000259" key="1">
    <source>
        <dbReference type="Pfam" id="PF01425"/>
    </source>
</evidence>
<reference evidence="3" key="1">
    <citation type="journal article" date="2020" name="Stud. Mycol.">
        <title>101 Dothideomycetes genomes: a test case for predicting lifestyles and emergence of pathogens.</title>
        <authorList>
            <person name="Haridas S."/>
            <person name="Albert R."/>
            <person name="Binder M."/>
            <person name="Bloem J."/>
            <person name="Labutti K."/>
            <person name="Salamov A."/>
            <person name="Andreopoulos B."/>
            <person name="Baker S."/>
            <person name="Barry K."/>
            <person name="Bills G."/>
            <person name="Bluhm B."/>
            <person name="Cannon C."/>
            <person name="Castanera R."/>
            <person name="Culley D."/>
            <person name="Daum C."/>
            <person name="Ezra D."/>
            <person name="Gonzalez J."/>
            <person name="Henrissat B."/>
            <person name="Kuo A."/>
            <person name="Liang C."/>
            <person name="Lipzen A."/>
            <person name="Lutzoni F."/>
            <person name="Magnuson J."/>
            <person name="Mondo S."/>
            <person name="Nolan M."/>
            <person name="Ohm R."/>
            <person name="Pangilinan J."/>
            <person name="Park H.-J."/>
            <person name="Ramirez L."/>
            <person name="Alfaro M."/>
            <person name="Sun H."/>
            <person name="Tritt A."/>
            <person name="Yoshinaga Y."/>
            <person name="Zwiers L.-H."/>
            <person name="Turgeon B."/>
            <person name="Goodwin S."/>
            <person name="Spatafora J."/>
            <person name="Crous P."/>
            <person name="Grigoriev I."/>
        </authorList>
    </citation>
    <scope>NUCLEOTIDE SEQUENCE</scope>
    <source>
        <strain evidence="3">CBS 269.34</strain>
    </source>
</reference>
<keyword evidence="4" id="KW-1185">Reference proteome</keyword>
<dbReference type="PANTHER" id="PTHR46310:SF7">
    <property type="entry name" value="AMIDASE 1"/>
    <property type="match status" value="1"/>
</dbReference>
<dbReference type="Pfam" id="PF01425">
    <property type="entry name" value="Amidase"/>
    <property type="match status" value="1"/>
</dbReference>
<gene>
    <name evidence="3" type="ORF">BU16DRAFT_613377</name>
</gene>
<dbReference type="Gene3D" id="3.90.1300.10">
    <property type="entry name" value="Amidase signature (AS) domain"/>
    <property type="match status" value="1"/>
</dbReference>
<protein>
    <submittedName>
        <fullName evidence="3">Amidase signature enzyme</fullName>
    </submittedName>
</protein>
<accession>A0A6A6R9J6</accession>
<name>A0A6A6R9J6_9PEZI</name>
<evidence type="ECO:0000313" key="3">
    <source>
        <dbReference type="EMBL" id="KAF2501485.1"/>
    </source>
</evidence>
<feature type="domain" description="Amidase" evidence="1">
    <location>
        <begin position="203"/>
        <end position="317"/>
    </location>
</feature>
<dbReference type="PANTHER" id="PTHR46310">
    <property type="entry name" value="AMIDASE 1"/>
    <property type="match status" value="1"/>
</dbReference>
<sequence>MGQLNSRSQAPLEDPALGGSIRHIEELRLFELGDARYLAVPLARTVQLPSIAETPTGKISVTVVLTPQGQIPNQTWVDNNFKEWYASDDVFHHDFLANVVFVSAETEPAGLTQMSDHMRHTWNTSWCTSVPQTSVGPEVSSGPYVFWNGQLCKAYRLYDDTNQAFIVGTKPKTSTGFENLRVSGDFYTTLSLAVPSRIPQDRSAMRPLDGLRFAVKDVFEIEGLRTTAGCRAYYSLSKPASKTAPTVQKLIDAGAQLIGTLKLGSLITREEPTESTDYQAPFNPRGDGYQSAWSSSGGSGAAIAAYDWLDFTISTDTKKG</sequence>
<dbReference type="InterPro" id="IPR036928">
    <property type="entry name" value="AS_sf"/>
</dbReference>
<dbReference type="InterPro" id="IPR023631">
    <property type="entry name" value="Amidase_dom"/>
</dbReference>
<dbReference type="EMBL" id="MU004182">
    <property type="protein sequence ID" value="KAF2501485.1"/>
    <property type="molecule type" value="Genomic_DNA"/>
</dbReference>
<dbReference type="Pfam" id="PF26053">
    <property type="entry name" value="DUF8016"/>
    <property type="match status" value="1"/>
</dbReference>
<dbReference type="InterPro" id="IPR058329">
    <property type="entry name" value="Arp1_N"/>
</dbReference>